<gene>
    <name evidence="1" type="ORF">K441DRAFT_20628</name>
</gene>
<evidence type="ECO:0000313" key="1">
    <source>
        <dbReference type="EMBL" id="OCK87007.1"/>
    </source>
</evidence>
<dbReference type="EMBL" id="KV748276">
    <property type="protein sequence ID" value="OCK87007.1"/>
    <property type="molecule type" value="Genomic_DNA"/>
</dbReference>
<sequence length="69" mass="7827">MLGLLFYRGRSWVITRLTCSSDSVRPSSACLPRAIGVWCPGEKQTPKIAKSESRIERQSNTIIRIYVSR</sequence>
<accession>A0ACC8EL20</accession>
<proteinExistence type="predicted"/>
<reference evidence="1 2" key="1">
    <citation type="journal article" date="2016" name="Nat. Commun.">
        <title>Ectomycorrhizal ecology is imprinted in the genome of the dominant symbiotic fungus Cenococcum geophilum.</title>
        <authorList>
            <consortium name="DOE Joint Genome Institute"/>
            <person name="Peter M."/>
            <person name="Kohler A."/>
            <person name="Ohm R.A."/>
            <person name="Kuo A."/>
            <person name="Krutzmann J."/>
            <person name="Morin E."/>
            <person name="Arend M."/>
            <person name="Barry K.W."/>
            <person name="Binder M."/>
            <person name="Choi C."/>
            <person name="Clum A."/>
            <person name="Copeland A."/>
            <person name="Grisel N."/>
            <person name="Haridas S."/>
            <person name="Kipfer T."/>
            <person name="LaButti K."/>
            <person name="Lindquist E."/>
            <person name="Lipzen A."/>
            <person name="Maire R."/>
            <person name="Meier B."/>
            <person name="Mihaltcheva S."/>
            <person name="Molinier V."/>
            <person name="Murat C."/>
            <person name="Poggeler S."/>
            <person name="Quandt C.A."/>
            <person name="Sperisen C."/>
            <person name="Tritt A."/>
            <person name="Tisserant E."/>
            <person name="Crous P.W."/>
            <person name="Henrissat B."/>
            <person name="Nehls U."/>
            <person name="Egli S."/>
            <person name="Spatafora J.W."/>
            <person name="Grigoriev I.V."/>
            <person name="Martin F.M."/>
        </authorList>
    </citation>
    <scope>NUCLEOTIDE SEQUENCE [LARGE SCALE GENOMIC DNA]</scope>
    <source>
        <strain evidence="1 2">1.58</strain>
    </source>
</reference>
<organism evidence="1 2">
    <name type="scientific">Cenococcum geophilum 1.58</name>
    <dbReference type="NCBI Taxonomy" id="794803"/>
    <lineage>
        <taxon>Eukaryota</taxon>
        <taxon>Fungi</taxon>
        <taxon>Dikarya</taxon>
        <taxon>Ascomycota</taxon>
        <taxon>Pezizomycotina</taxon>
        <taxon>Dothideomycetes</taxon>
        <taxon>Pleosporomycetidae</taxon>
        <taxon>Gloniales</taxon>
        <taxon>Gloniaceae</taxon>
        <taxon>Cenococcum</taxon>
    </lineage>
</organism>
<name>A0ACC8EL20_9PEZI</name>
<protein>
    <submittedName>
        <fullName evidence="1">Uncharacterized protein</fullName>
    </submittedName>
</protein>
<evidence type="ECO:0000313" key="2">
    <source>
        <dbReference type="Proteomes" id="UP000250078"/>
    </source>
</evidence>
<keyword evidence="2" id="KW-1185">Reference proteome</keyword>
<dbReference type="Proteomes" id="UP000250078">
    <property type="component" value="Unassembled WGS sequence"/>
</dbReference>